<dbReference type="InterPro" id="IPR032387">
    <property type="entry name" value="ACAS_N"/>
</dbReference>
<feature type="domain" description="AMP-dependent synthetase/ligase" evidence="5">
    <location>
        <begin position="93"/>
        <end position="454"/>
    </location>
</feature>
<dbReference type="PANTHER" id="PTHR42921:SF1">
    <property type="entry name" value="ACETOACETYL-COA SYNTHETASE"/>
    <property type="match status" value="1"/>
</dbReference>
<evidence type="ECO:0000256" key="1">
    <source>
        <dbReference type="ARBA" id="ARBA00006432"/>
    </source>
</evidence>
<evidence type="ECO:0000256" key="3">
    <source>
        <dbReference type="ARBA" id="ARBA00022741"/>
    </source>
</evidence>
<keyword evidence="9" id="KW-1185">Reference proteome</keyword>
<keyword evidence="3" id="KW-0547">Nucleotide-binding</keyword>
<dbReference type="EMBL" id="QTUA01000001">
    <property type="protein sequence ID" value="REF29613.1"/>
    <property type="molecule type" value="Genomic_DNA"/>
</dbReference>
<accession>A0A3D9UME8</accession>
<dbReference type="Proteomes" id="UP000256253">
    <property type="component" value="Unassembled WGS sequence"/>
</dbReference>
<dbReference type="AlphaFoldDB" id="A0A3D9UME8"/>
<dbReference type="GO" id="GO:0006629">
    <property type="term" value="P:lipid metabolic process"/>
    <property type="evidence" value="ECO:0007669"/>
    <property type="project" value="InterPro"/>
</dbReference>
<dbReference type="Pfam" id="PF16177">
    <property type="entry name" value="ACAS_N"/>
    <property type="match status" value="1"/>
</dbReference>
<dbReference type="GO" id="GO:0005524">
    <property type="term" value="F:ATP binding"/>
    <property type="evidence" value="ECO:0007669"/>
    <property type="project" value="UniProtKB-KW"/>
</dbReference>
<evidence type="ECO:0000313" key="9">
    <source>
        <dbReference type="Proteomes" id="UP000256253"/>
    </source>
</evidence>
<organism evidence="8 9">
    <name type="scientific">Calidifontibacter indicus</name>
    <dbReference type="NCBI Taxonomy" id="419650"/>
    <lineage>
        <taxon>Bacteria</taxon>
        <taxon>Bacillati</taxon>
        <taxon>Actinomycetota</taxon>
        <taxon>Actinomycetes</taxon>
        <taxon>Micrococcales</taxon>
        <taxon>Dermacoccaceae</taxon>
        <taxon>Calidifontibacter</taxon>
    </lineage>
</organism>
<dbReference type="SUPFAM" id="SSF56801">
    <property type="entry name" value="Acetyl-CoA synthetase-like"/>
    <property type="match status" value="1"/>
</dbReference>
<evidence type="ECO:0000313" key="8">
    <source>
        <dbReference type="EMBL" id="REF29613.1"/>
    </source>
</evidence>
<dbReference type="InterPro" id="IPR045851">
    <property type="entry name" value="AMP-bd_C_sf"/>
</dbReference>
<dbReference type="NCBIfam" id="TIGR01217">
    <property type="entry name" value="ac_ac_CoA_syn"/>
    <property type="match status" value="1"/>
</dbReference>
<name>A0A3D9UME8_9MICO</name>
<reference evidence="8 9" key="1">
    <citation type="submission" date="2018-08" db="EMBL/GenBank/DDBJ databases">
        <title>Sequencing the genomes of 1000 actinobacteria strains.</title>
        <authorList>
            <person name="Klenk H.-P."/>
        </authorList>
    </citation>
    <scope>NUCLEOTIDE SEQUENCE [LARGE SCALE GENOMIC DNA]</scope>
    <source>
        <strain evidence="8 9">DSM 22967</strain>
    </source>
</reference>
<dbReference type="PROSITE" id="PS00455">
    <property type="entry name" value="AMP_BINDING"/>
    <property type="match status" value="1"/>
</dbReference>
<dbReference type="PANTHER" id="PTHR42921">
    <property type="entry name" value="ACETOACETYL-COA SYNTHETASE"/>
    <property type="match status" value="1"/>
</dbReference>
<dbReference type="NCBIfam" id="NF002937">
    <property type="entry name" value="PRK03584.1"/>
    <property type="match status" value="1"/>
</dbReference>
<sequence length="648" mass="70821">MWQPTPEFVESTNIHRFSVWVGEKYGIDVTAYNDLWQWSVDHLEDFWAAVWEYYELPGTFTQALDSHQMPGAKWFTGAELNLAEYVVTRGADDDLAIITTGEQGDRAELTWAQLRRQVANFAHNLRALGVRPEDVVVGYLPNVAETIVAALGTMSVGAIWSGVGQDYAPAAAIDRFAQLEPKVLVAADGHWFATKERDQREAVAALRAGLPTVEHVVGVTRLGKGLDDTVPFEQMVAGDHAYEPLQVPSEHPLWVMFSSGTTGLPKGIVHSHGGVLPVQTSLLSLNWDLRSTDRFMWYTSPSWVMWNCLVGALTAGGAIVCYDGAPMAPTAAACWDVVSRCGVTVFGTSPGFLGASQDQGIHPSADFDLSALRITGVTGSPCPDHAFRYVRDEVGDIPLFSMSGGTDIAAAFAMGSPNVPVWSGELPVRGLGLKVEAWDDEGKPVVNQVGELVCVEPLPSMPIRFWNDPDGAKYRKAYFEHYEGGVWRHGDWIKITDRGSVLVLGRSDSTLNRHGVRMGSGDIYSAVESMPEVAEALVIGAEEADGDYWMPLFVVLNSGSELTNELASAIKQRVREKASPRHVPDEIIEVAGIPHTRTGKKLEVPIKRMIQGAAFEEVVNPDVVDVPEHMAAFREIAEARFRTVQARG</sequence>
<evidence type="ECO:0000259" key="5">
    <source>
        <dbReference type="Pfam" id="PF00501"/>
    </source>
</evidence>
<feature type="domain" description="AMP-binding enzyme C-terminal" evidence="6">
    <location>
        <begin position="525"/>
        <end position="600"/>
    </location>
</feature>
<dbReference type="Gene3D" id="3.30.300.30">
    <property type="match status" value="1"/>
</dbReference>
<dbReference type="GO" id="GO:0030729">
    <property type="term" value="F:acetoacetate-CoA ligase activity"/>
    <property type="evidence" value="ECO:0007669"/>
    <property type="project" value="InterPro"/>
</dbReference>
<protein>
    <submittedName>
        <fullName evidence="8">Acetoacetyl-CoA synthetase</fullName>
    </submittedName>
</protein>
<dbReference type="InterPro" id="IPR042099">
    <property type="entry name" value="ANL_N_sf"/>
</dbReference>
<dbReference type="Pfam" id="PF13193">
    <property type="entry name" value="AMP-binding_C"/>
    <property type="match status" value="1"/>
</dbReference>
<gene>
    <name evidence="8" type="ORF">DFJ65_0567</name>
</gene>
<proteinExistence type="inferred from homology"/>
<keyword evidence="4" id="KW-0067">ATP-binding</keyword>
<evidence type="ECO:0000259" key="6">
    <source>
        <dbReference type="Pfam" id="PF13193"/>
    </source>
</evidence>
<dbReference type="OrthoDB" id="9803968at2"/>
<feature type="domain" description="Acetyl-coenzyme A synthetase N-terminal" evidence="7">
    <location>
        <begin position="32"/>
        <end position="84"/>
    </location>
</feature>
<dbReference type="InterPro" id="IPR020845">
    <property type="entry name" value="AMP-binding_CS"/>
</dbReference>
<dbReference type="Pfam" id="PF00501">
    <property type="entry name" value="AMP-binding"/>
    <property type="match status" value="1"/>
</dbReference>
<comment type="caution">
    <text evidence="8">The sequence shown here is derived from an EMBL/GenBank/DDBJ whole genome shotgun (WGS) entry which is preliminary data.</text>
</comment>
<dbReference type="InterPro" id="IPR005914">
    <property type="entry name" value="Acac_CoA_synth"/>
</dbReference>
<comment type="similarity">
    <text evidence="1">Belongs to the ATP-dependent AMP-binding enzyme family.</text>
</comment>
<evidence type="ECO:0000259" key="7">
    <source>
        <dbReference type="Pfam" id="PF16177"/>
    </source>
</evidence>
<dbReference type="Gene3D" id="3.40.50.12780">
    <property type="entry name" value="N-terminal domain of ligase-like"/>
    <property type="match status" value="1"/>
</dbReference>
<dbReference type="InterPro" id="IPR000873">
    <property type="entry name" value="AMP-dep_synth/lig_dom"/>
</dbReference>
<evidence type="ECO:0000256" key="4">
    <source>
        <dbReference type="ARBA" id="ARBA00022840"/>
    </source>
</evidence>
<evidence type="ECO:0000256" key="2">
    <source>
        <dbReference type="ARBA" id="ARBA00022598"/>
    </source>
</evidence>
<keyword evidence="2" id="KW-0436">Ligase</keyword>
<dbReference type="InterPro" id="IPR025110">
    <property type="entry name" value="AMP-bd_C"/>
</dbReference>